<dbReference type="EMBL" id="CP011043">
    <property type="protein sequence ID" value="AJW78731.1"/>
    <property type="molecule type" value="Genomic_DNA"/>
</dbReference>
<gene>
    <name evidence="3" type="ORF">DZF93_09925</name>
    <name evidence="2" type="ORF">VO01_05930</name>
</gene>
<dbReference type="EMBL" id="QWEA01000373">
    <property type="protein sequence ID" value="RIJ29931.1"/>
    <property type="molecule type" value="Genomic_DNA"/>
</dbReference>
<evidence type="ECO:0000313" key="2">
    <source>
        <dbReference type="EMBL" id="AJW78731.1"/>
    </source>
</evidence>
<accession>A0A0D5CGJ2</accession>
<feature type="region of interest" description="Disordered" evidence="1">
    <location>
        <begin position="1"/>
        <end position="29"/>
    </location>
</feature>
<reference evidence="2 4" key="1">
    <citation type="journal article" date="2015" name="Genome Announc.">
        <title>Complete Genome Sequence of Clavibacter michiganensis subsp. insidiosus R1-1 Using PacBio Single-Molecule Real-Time Technology.</title>
        <authorList>
            <person name="Lu Y."/>
            <person name="Samac D.A."/>
            <person name="Glazebrook J."/>
            <person name="Ishimaru C.A."/>
        </authorList>
    </citation>
    <scope>NUCLEOTIDE SEQUENCE [LARGE SCALE GENOMIC DNA]</scope>
    <source>
        <strain evidence="2 4">R1-1</strain>
    </source>
</reference>
<dbReference type="KEGG" id="cmh:VO01_05930"/>
<feature type="compositionally biased region" description="Basic and acidic residues" evidence="1">
    <location>
        <begin position="16"/>
        <end position="26"/>
    </location>
</feature>
<name>A0A0D5CGJ2_9MICO</name>
<evidence type="ECO:0000313" key="4">
    <source>
        <dbReference type="Proteomes" id="UP000032604"/>
    </source>
</evidence>
<sequence>MSAAGRTVGRVSNKVRKVEPERRPDAAVDGPALYFRSAGSAAIRDESQALRSRRETMTICDHGVYGPFGSAEEAAGWWAANRHDLPEPPRARLLSDDWQRGRPEVD</sequence>
<dbReference type="HOGENOM" id="CLU_2218405_0_0_11"/>
<evidence type="ECO:0000313" key="5">
    <source>
        <dbReference type="Proteomes" id="UP000266634"/>
    </source>
</evidence>
<feature type="region of interest" description="Disordered" evidence="1">
    <location>
        <begin position="82"/>
        <end position="106"/>
    </location>
</feature>
<protein>
    <submittedName>
        <fullName evidence="2">Uncharacterized protein</fullName>
    </submittedName>
</protein>
<evidence type="ECO:0000313" key="3">
    <source>
        <dbReference type="EMBL" id="RIJ29931.1"/>
    </source>
</evidence>
<evidence type="ECO:0000256" key="1">
    <source>
        <dbReference type="SAM" id="MobiDB-lite"/>
    </source>
</evidence>
<organism evidence="2 4">
    <name type="scientific">Clavibacter michiganensis subsp. insidiosus</name>
    <dbReference type="NCBI Taxonomy" id="33014"/>
    <lineage>
        <taxon>Bacteria</taxon>
        <taxon>Bacillati</taxon>
        <taxon>Actinomycetota</taxon>
        <taxon>Actinomycetes</taxon>
        <taxon>Micrococcales</taxon>
        <taxon>Microbacteriaceae</taxon>
        <taxon>Clavibacter</taxon>
    </lineage>
</organism>
<dbReference type="Proteomes" id="UP000032604">
    <property type="component" value="Chromosome"/>
</dbReference>
<dbReference type="PATRIC" id="fig|33014.5.peg.1239"/>
<dbReference type="AlphaFoldDB" id="A0A0D5CGJ2"/>
<dbReference type="Proteomes" id="UP000266634">
    <property type="component" value="Unassembled WGS sequence"/>
</dbReference>
<proteinExistence type="predicted"/>
<reference evidence="3 5" key="2">
    <citation type="submission" date="2018-08" db="EMBL/GenBank/DDBJ databases">
        <title>Genome Sequence of Clavibacter michiganensis Subspecies type strains, and the Atypical Peach-Colored Strains Isolated from Tomato.</title>
        <authorList>
            <person name="Osdaghi E."/>
            <person name="Portier P."/>
            <person name="Briand M."/>
            <person name="Jacques M.-A."/>
        </authorList>
    </citation>
    <scope>NUCLEOTIDE SEQUENCE [LARGE SCALE GENOMIC DNA]</scope>
    <source>
        <strain evidence="3 5">CFBP 6488</strain>
    </source>
</reference>